<dbReference type="GeneID" id="117234595"/>
<organism evidence="1 2">
    <name type="scientific">Bombus vosnesenskii</name>
    <dbReference type="NCBI Taxonomy" id="207650"/>
    <lineage>
        <taxon>Eukaryota</taxon>
        <taxon>Metazoa</taxon>
        <taxon>Ecdysozoa</taxon>
        <taxon>Arthropoda</taxon>
        <taxon>Hexapoda</taxon>
        <taxon>Insecta</taxon>
        <taxon>Pterygota</taxon>
        <taxon>Neoptera</taxon>
        <taxon>Endopterygota</taxon>
        <taxon>Hymenoptera</taxon>
        <taxon>Apocrita</taxon>
        <taxon>Aculeata</taxon>
        <taxon>Apoidea</taxon>
        <taxon>Anthophila</taxon>
        <taxon>Apidae</taxon>
        <taxon>Bombus</taxon>
        <taxon>Pyrobombus</taxon>
    </lineage>
</organism>
<sequence length="88" mass="9863">NSAFIKVILLWVKGSAIGMIILGSRSMQAIENMVAVHYELQRIIFGHRYRIPLSVQMSKKSAIRATCNPTLSSSPSLLFREVIDTNRS</sequence>
<gene>
    <name evidence="2" type="primary">LOC117234595</name>
</gene>
<name>A0A6J3KFI0_9HYME</name>
<accession>A0A6J3KFI0</accession>
<feature type="non-terminal residue" evidence="2">
    <location>
        <position position="1"/>
    </location>
</feature>
<reference evidence="2" key="1">
    <citation type="submission" date="2025-08" db="UniProtKB">
        <authorList>
            <consortium name="RefSeq"/>
        </authorList>
    </citation>
    <scope>IDENTIFICATION</scope>
    <source>
        <tissue evidence="2">Muscle</tissue>
    </source>
</reference>
<evidence type="ECO:0000313" key="1">
    <source>
        <dbReference type="Proteomes" id="UP000504631"/>
    </source>
</evidence>
<proteinExistence type="predicted"/>
<keyword evidence="1" id="KW-1185">Reference proteome</keyword>
<dbReference type="KEGG" id="bvk:117234595"/>
<dbReference type="AlphaFoldDB" id="A0A6J3KFI0"/>
<protein>
    <submittedName>
        <fullName evidence="2">Uncharacterized protein LOC117234595</fullName>
    </submittedName>
</protein>
<evidence type="ECO:0000313" key="2">
    <source>
        <dbReference type="RefSeq" id="XP_033351867.1"/>
    </source>
</evidence>
<dbReference type="Proteomes" id="UP000504631">
    <property type="component" value="Unplaced"/>
</dbReference>
<dbReference type="RefSeq" id="XP_033351867.1">
    <property type="nucleotide sequence ID" value="XM_033495976.1"/>
</dbReference>